<gene>
    <name evidence="3" type="ORF">FSB_LOCUS11282</name>
</gene>
<protein>
    <recommendedName>
        <fullName evidence="4">RNase H type-1 domain-containing protein</fullName>
    </recommendedName>
</protein>
<dbReference type="Pfam" id="PF13456">
    <property type="entry name" value="RVT_3"/>
    <property type="match status" value="1"/>
</dbReference>
<dbReference type="InterPro" id="IPR044730">
    <property type="entry name" value="RNase_H-like_dom_plant"/>
</dbReference>
<dbReference type="SUPFAM" id="SSF53098">
    <property type="entry name" value="Ribonuclease H-like"/>
    <property type="match status" value="1"/>
</dbReference>
<dbReference type="GO" id="GO:0003676">
    <property type="term" value="F:nucleic acid binding"/>
    <property type="evidence" value="ECO:0007669"/>
    <property type="project" value="InterPro"/>
</dbReference>
<name>A0A2N9F8Q9_FAGSY</name>
<sequence length="291" mass="33125">MPENGVWQQIWSLNIPPKIRHFLWRAYRESLPTKKNLQSRHIPVDPCCSECLNADEDAIHSIWGCQVLTPLWAKTGHFHALQALQFSSFGELLKEVLNKLDEHHQLIFAVQAWLVWFRRNKGRVENQWDDLDSLGIRASIVIQDHLLHHSKSESTTLPSPITHWQPPDRGTWKINFDGAMRKDIGAAGVGVVVRNHQGHTVATYTERFHLPQTPAIIEALAARAAVHLALELKLDQVSFEGDSEIIIKALQSIEANFTSYGHIIEETQDKSKFLQSCSFQHTRHSANNVAH</sequence>
<organism evidence="3">
    <name type="scientific">Fagus sylvatica</name>
    <name type="common">Beechnut</name>
    <dbReference type="NCBI Taxonomy" id="28930"/>
    <lineage>
        <taxon>Eukaryota</taxon>
        <taxon>Viridiplantae</taxon>
        <taxon>Streptophyta</taxon>
        <taxon>Embryophyta</taxon>
        <taxon>Tracheophyta</taxon>
        <taxon>Spermatophyta</taxon>
        <taxon>Magnoliopsida</taxon>
        <taxon>eudicotyledons</taxon>
        <taxon>Gunneridae</taxon>
        <taxon>Pentapetalae</taxon>
        <taxon>rosids</taxon>
        <taxon>fabids</taxon>
        <taxon>Fagales</taxon>
        <taxon>Fagaceae</taxon>
        <taxon>Fagus</taxon>
    </lineage>
</organism>
<dbReference type="Gene3D" id="3.30.420.10">
    <property type="entry name" value="Ribonuclease H-like superfamily/Ribonuclease H"/>
    <property type="match status" value="1"/>
</dbReference>
<dbReference type="PANTHER" id="PTHR47074">
    <property type="entry name" value="BNAC02G40300D PROTEIN"/>
    <property type="match status" value="1"/>
</dbReference>
<dbReference type="InterPro" id="IPR052929">
    <property type="entry name" value="RNase_H-like_EbsB-rel"/>
</dbReference>
<dbReference type="InterPro" id="IPR002156">
    <property type="entry name" value="RNaseH_domain"/>
</dbReference>
<dbReference type="EMBL" id="OIVN01000643">
    <property type="protein sequence ID" value="SPC83400.1"/>
    <property type="molecule type" value="Genomic_DNA"/>
</dbReference>
<dbReference type="InterPro" id="IPR026960">
    <property type="entry name" value="RVT-Znf"/>
</dbReference>
<dbReference type="PANTHER" id="PTHR47074:SF48">
    <property type="entry name" value="POLYNUCLEOTIDYL TRANSFERASE, RIBONUCLEASE H-LIKE SUPERFAMILY PROTEIN"/>
    <property type="match status" value="1"/>
</dbReference>
<dbReference type="AlphaFoldDB" id="A0A2N9F8Q9"/>
<dbReference type="InterPro" id="IPR012337">
    <property type="entry name" value="RNaseH-like_sf"/>
</dbReference>
<evidence type="ECO:0008006" key="4">
    <source>
        <dbReference type="Google" id="ProtNLM"/>
    </source>
</evidence>
<feature type="domain" description="RNase H type-1" evidence="1">
    <location>
        <begin position="175"/>
        <end position="291"/>
    </location>
</feature>
<dbReference type="CDD" id="cd06222">
    <property type="entry name" value="RNase_H_like"/>
    <property type="match status" value="1"/>
</dbReference>
<evidence type="ECO:0000313" key="3">
    <source>
        <dbReference type="EMBL" id="SPC83400.1"/>
    </source>
</evidence>
<feature type="domain" description="Reverse transcriptase zinc-binding" evidence="2">
    <location>
        <begin position="4"/>
        <end position="72"/>
    </location>
</feature>
<dbReference type="Pfam" id="PF13966">
    <property type="entry name" value="zf-RVT"/>
    <property type="match status" value="1"/>
</dbReference>
<evidence type="ECO:0000259" key="1">
    <source>
        <dbReference type="Pfam" id="PF13456"/>
    </source>
</evidence>
<accession>A0A2N9F8Q9</accession>
<evidence type="ECO:0000259" key="2">
    <source>
        <dbReference type="Pfam" id="PF13966"/>
    </source>
</evidence>
<dbReference type="InterPro" id="IPR036397">
    <property type="entry name" value="RNaseH_sf"/>
</dbReference>
<dbReference type="GO" id="GO:0004523">
    <property type="term" value="F:RNA-DNA hybrid ribonuclease activity"/>
    <property type="evidence" value="ECO:0007669"/>
    <property type="project" value="InterPro"/>
</dbReference>
<reference evidence="3" key="1">
    <citation type="submission" date="2018-02" db="EMBL/GenBank/DDBJ databases">
        <authorList>
            <person name="Cohen D.B."/>
            <person name="Kent A.D."/>
        </authorList>
    </citation>
    <scope>NUCLEOTIDE SEQUENCE</scope>
</reference>
<proteinExistence type="predicted"/>